<dbReference type="Pfam" id="PF07593">
    <property type="entry name" value="UnbV_ASPIC"/>
    <property type="match status" value="1"/>
</dbReference>
<dbReference type="InterPro" id="IPR013517">
    <property type="entry name" value="FG-GAP"/>
</dbReference>
<proteinExistence type="predicted"/>
<dbReference type="SUPFAM" id="SSF69318">
    <property type="entry name" value="Integrin alpha N-terminal domain"/>
    <property type="match status" value="3"/>
</dbReference>
<accession>A0A842IJV6</accession>
<name>A0A842IJV6_9FLAO</name>
<dbReference type="Proteomes" id="UP000533900">
    <property type="component" value="Unassembled WGS sequence"/>
</dbReference>
<dbReference type="Pfam" id="PF13517">
    <property type="entry name" value="FG-GAP_3"/>
    <property type="match status" value="5"/>
</dbReference>
<protein>
    <submittedName>
        <fullName evidence="3">VCBS repeat-containing protein</fullName>
    </submittedName>
</protein>
<dbReference type="EMBL" id="JACLCP010000001">
    <property type="protein sequence ID" value="MBC2843572.1"/>
    <property type="molecule type" value="Genomic_DNA"/>
</dbReference>
<dbReference type="InterPro" id="IPR028994">
    <property type="entry name" value="Integrin_alpha_N"/>
</dbReference>
<organism evidence="3 4">
    <name type="scientific">Winogradskyella flava</name>
    <dbReference type="NCBI Taxonomy" id="1884876"/>
    <lineage>
        <taxon>Bacteria</taxon>
        <taxon>Pseudomonadati</taxon>
        <taxon>Bacteroidota</taxon>
        <taxon>Flavobacteriia</taxon>
        <taxon>Flavobacteriales</taxon>
        <taxon>Flavobacteriaceae</taxon>
        <taxon>Winogradskyella</taxon>
    </lineage>
</organism>
<feature type="domain" description="ASPIC/UnbV" evidence="2">
    <location>
        <begin position="519"/>
        <end position="586"/>
    </location>
</feature>
<dbReference type="RefSeq" id="WP_185787299.1">
    <property type="nucleotide sequence ID" value="NZ_JACLCP010000001.1"/>
</dbReference>
<evidence type="ECO:0000256" key="1">
    <source>
        <dbReference type="ARBA" id="ARBA00022729"/>
    </source>
</evidence>
<reference evidence="3" key="1">
    <citation type="submission" date="2020-08" db="EMBL/GenBank/DDBJ databases">
        <title>Winogradskyella ouciana sp. nov., isolated from the hadal seawater of the Mariana Trench.</title>
        <authorList>
            <person name="He X."/>
        </authorList>
    </citation>
    <scope>NUCLEOTIDE SEQUENCE [LARGE SCALE GENOMIC DNA]</scope>
    <source>
        <strain evidence="3">KCTC 52348</strain>
    </source>
</reference>
<gene>
    <name evidence="3" type="ORF">H7F21_00575</name>
</gene>
<keyword evidence="4" id="KW-1185">Reference proteome</keyword>
<dbReference type="PANTHER" id="PTHR16026:SF0">
    <property type="entry name" value="CARTILAGE ACIDIC PROTEIN 1"/>
    <property type="match status" value="1"/>
</dbReference>
<evidence type="ECO:0000313" key="4">
    <source>
        <dbReference type="Proteomes" id="UP000533900"/>
    </source>
</evidence>
<dbReference type="AlphaFoldDB" id="A0A842IJV6"/>
<evidence type="ECO:0000259" key="2">
    <source>
        <dbReference type="Pfam" id="PF07593"/>
    </source>
</evidence>
<dbReference type="Gene3D" id="2.130.10.130">
    <property type="entry name" value="Integrin alpha, N-terminal"/>
    <property type="match status" value="3"/>
</dbReference>
<keyword evidence="1" id="KW-0732">Signal</keyword>
<evidence type="ECO:0000313" key="3">
    <source>
        <dbReference type="EMBL" id="MBC2843572.1"/>
    </source>
</evidence>
<dbReference type="InterPro" id="IPR027039">
    <property type="entry name" value="Crtac1"/>
</dbReference>
<comment type="caution">
    <text evidence="3">The sequence shown here is derived from an EMBL/GenBank/DDBJ whole genome shotgun (WGS) entry which is preliminary data.</text>
</comment>
<dbReference type="PANTHER" id="PTHR16026">
    <property type="entry name" value="CARTILAGE ACIDIC PROTEIN 1"/>
    <property type="match status" value="1"/>
</dbReference>
<sequence>MAFRKYLFLLLLICFNCKDHKTPYQDNSNTLFTKIPASHSNIDFENKIEETVDFNFLNYSYIYNGGGVAVGDINNDGLEDIYFTSNQSSNTLYLNKGNFVFEDITEDAEVEDDKGWTTGVTMVDINNDGWLDIYVCKSGSLDSRSARQNKLYINQRDNTFKDEALKYGLKEYSFSTQAYFLDYDKDGDLDMYLVNHSTDSNTNSLILSPQQQASLKTDSRDILFNNDNGTYKNVSSASGISKLKAWGLSASIGDFNNDSWPDIYVANDFLEPDVLYINNKDGTFTDEILTRFKHMSANSMGSDFADINNDLQPDLLVLDMMAADRKRGKENMATMSTAKFNRIVNKGWHHQYMSNMLQLNYGNGSFAEIGQFSGVAKTDWSWAPLIADFDNDGFNDIFITNGIEKDIANQDFKQTILGKNLRNNREQTFNEAKDLIPSAKLSNYMFINNRDYTFRDSSFDFGFEAKLNSNGAVYADLDNDGDLDLVLNNQSDKASIYRNNSKANYIKISLKGSGNNINGIGSRVEVYTKETRQLKELYASRGYQSSVSDKLNFGLGESEVIDSLRIIWSDNKTQVLTNIKANQSLTLSYNEATITATKKETEKALFQSVSPSSLGISYKHRSVKFDDYNLQLLLPQKQSTIDNALAIADVNSDGLDDFFVGNTMGYPAELYIQNNSGSFYKVNQNLFENDKAYNDNNALFFDADGDNDLDLYLASGNYSQEAHSALLQDRLYINDGEGNFSKGRLPKMLTITKAIAANDFDSDGDLDLFIGGRVVSGQYPKAPKSYVLENRNGTFINVTSKHAEAFNTLGLVNDAIFSDYDNDGDSDLIVVGEWMPVTIFKNDKGLFKEVDLPTNEKAGWFQTIKAIDYDGDGDEDYFVGNFGENNKFHPTEEKPLHIYANHFDDNESYDMALTKESEGVLFPIRGKECSSQQTPFLNKKIGTFSEFANSNIMDIYGRENIESALHLEASSFSSYYIRNIGNGNFEFNPLPNQSQFGPTLDFHFLDLNKDGSVEVFGVGNIYDSEVETIRYDASQGYILTKDNDQITLYKDFVRFSNGDVKAIESVFIKGELHLLLLNANQELTILKLKK</sequence>
<dbReference type="InterPro" id="IPR011519">
    <property type="entry name" value="UnbV_ASPIC"/>
</dbReference>